<organism evidence="1 2">
    <name type="scientific">Kitasatospora kifunensis</name>
    <name type="common">Streptomyces kifunensis</name>
    <dbReference type="NCBI Taxonomy" id="58351"/>
    <lineage>
        <taxon>Bacteria</taxon>
        <taxon>Bacillati</taxon>
        <taxon>Actinomycetota</taxon>
        <taxon>Actinomycetes</taxon>
        <taxon>Kitasatosporales</taxon>
        <taxon>Streptomycetaceae</taxon>
        <taxon>Kitasatospora</taxon>
    </lineage>
</organism>
<evidence type="ECO:0000313" key="1">
    <source>
        <dbReference type="EMBL" id="MBB4928885.1"/>
    </source>
</evidence>
<dbReference type="AlphaFoldDB" id="A0A7W7RBC4"/>
<evidence type="ECO:0000313" key="2">
    <source>
        <dbReference type="Proteomes" id="UP000540506"/>
    </source>
</evidence>
<name>A0A7W7RBC4_KITKI</name>
<dbReference type="Proteomes" id="UP000540506">
    <property type="component" value="Unassembled WGS sequence"/>
</dbReference>
<proteinExistence type="predicted"/>
<dbReference type="EMBL" id="JACHJV010000003">
    <property type="protein sequence ID" value="MBB4928885.1"/>
    <property type="molecule type" value="Genomic_DNA"/>
</dbReference>
<protein>
    <submittedName>
        <fullName evidence="1">Uncharacterized protein</fullName>
    </submittedName>
</protein>
<reference evidence="1 2" key="1">
    <citation type="submission" date="2020-08" db="EMBL/GenBank/DDBJ databases">
        <title>Sequencing the genomes of 1000 actinobacteria strains.</title>
        <authorList>
            <person name="Klenk H.-P."/>
        </authorList>
    </citation>
    <scope>NUCLEOTIDE SEQUENCE [LARGE SCALE GENOMIC DNA]</scope>
    <source>
        <strain evidence="1 2">DSM 41654</strain>
    </source>
</reference>
<accession>A0A7W7RBC4</accession>
<keyword evidence="2" id="KW-1185">Reference proteome</keyword>
<sequence>MFMVRTAGREAAIDDDRREFSLMGKRQGNGLALARPISTGVRSRVVLELHQNHGGCRFTALVGGEYAPGEGDRLAWRVKCWETVRPTPQPGLLPGTLLPGLPEELDHAVGRGLDPYLNSGYLPAGRLVIDRAGYDRESSPLLFVTAAELLLHILLAGAFGSPVEPLVTSWVATGRISAVLPDFG</sequence>
<dbReference type="RefSeq" id="WP_184946557.1">
    <property type="nucleotide sequence ID" value="NZ_JACHJV010000003.1"/>
</dbReference>
<comment type="caution">
    <text evidence="1">The sequence shown here is derived from an EMBL/GenBank/DDBJ whole genome shotgun (WGS) entry which is preliminary data.</text>
</comment>
<gene>
    <name evidence="1" type="ORF">FHR34_007982</name>
</gene>